<dbReference type="EMBL" id="JBHTEK010000001">
    <property type="protein sequence ID" value="MFC7669454.1"/>
    <property type="molecule type" value="Genomic_DNA"/>
</dbReference>
<proteinExistence type="predicted"/>
<dbReference type="NCBIfam" id="TIGR04183">
    <property type="entry name" value="Por_Secre_tail"/>
    <property type="match status" value="1"/>
</dbReference>
<dbReference type="InterPro" id="IPR001322">
    <property type="entry name" value="Lamin_tail_dom"/>
</dbReference>
<sequence>MKKHYYLLSAALLLSGAAHAQLGTELFFSEYNEGAHVTGTNYGGATPSNGNERAIEIYNPTNNTVNLNPYSIRRYSNGSATVVEEEKLFRSNTTQQAVGANTLTARSTFVIASGQATLPDIVNKANQFSALYQAATTPTVIVGGGTVYFNGDDAMALVRYPSGTAGQGQGVIIDIIGVIGTQPAPSGTGGTGNWSGTNPADGTPAVYVSSANQSIVRRPSVSGGTRVNPAAATYNIANEWMMYSTAFNGTGGTSNPGGQLYNQAGQHNDYVGPFGVYQATISSTLAKFDANVSVYPNPAHGTATVEIKDAKVGTVTVINNLGQRISAQSKGVGQEKIELNISGLKAGLYFVQILSADGQSGIYKELVVQ</sequence>
<dbReference type="Pfam" id="PF00932">
    <property type="entry name" value="LTD"/>
    <property type="match status" value="1"/>
</dbReference>
<organism evidence="3 4">
    <name type="scientific">Hymenobacter humi</name>
    <dbReference type="NCBI Taxonomy" id="1411620"/>
    <lineage>
        <taxon>Bacteria</taxon>
        <taxon>Pseudomonadati</taxon>
        <taxon>Bacteroidota</taxon>
        <taxon>Cytophagia</taxon>
        <taxon>Cytophagales</taxon>
        <taxon>Hymenobacteraceae</taxon>
        <taxon>Hymenobacter</taxon>
    </lineage>
</organism>
<feature type="signal peptide" evidence="1">
    <location>
        <begin position="1"/>
        <end position="20"/>
    </location>
</feature>
<dbReference type="InterPro" id="IPR026444">
    <property type="entry name" value="Secre_tail"/>
</dbReference>
<comment type="caution">
    <text evidence="3">The sequence shown here is derived from an EMBL/GenBank/DDBJ whole genome shotgun (WGS) entry which is preliminary data.</text>
</comment>
<keyword evidence="4" id="KW-1185">Reference proteome</keyword>
<accession>A0ABW2U9A9</accession>
<protein>
    <submittedName>
        <fullName evidence="3">T9SS type A sorting domain-containing protein</fullName>
    </submittedName>
</protein>
<dbReference type="RefSeq" id="WP_380204956.1">
    <property type="nucleotide sequence ID" value="NZ_JBHTEK010000001.1"/>
</dbReference>
<evidence type="ECO:0000313" key="3">
    <source>
        <dbReference type="EMBL" id="MFC7669454.1"/>
    </source>
</evidence>
<evidence type="ECO:0000259" key="2">
    <source>
        <dbReference type="PROSITE" id="PS51841"/>
    </source>
</evidence>
<feature type="domain" description="LTD" evidence="2">
    <location>
        <begin position="14"/>
        <end position="182"/>
    </location>
</feature>
<name>A0ABW2U9A9_9BACT</name>
<keyword evidence="1" id="KW-0732">Signal</keyword>
<reference evidence="4" key="1">
    <citation type="journal article" date="2019" name="Int. J. Syst. Evol. Microbiol.">
        <title>The Global Catalogue of Microorganisms (GCM) 10K type strain sequencing project: providing services to taxonomists for standard genome sequencing and annotation.</title>
        <authorList>
            <consortium name="The Broad Institute Genomics Platform"/>
            <consortium name="The Broad Institute Genome Sequencing Center for Infectious Disease"/>
            <person name="Wu L."/>
            <person name="Ma J."/>
        </authorList>
    </citation>
    <scope>NUCLEOTIDE SEQUENCE [LARGE SCALE GENOMIC DNA]</scope>
    <source>
        <strain evidence="4">JCM 19635</strain>
    </source>
</reference>
<feature type="chain" id="PRO_5046164845" evidence="1">
    <location>
        <begin position="21"/>
        <end position="369"/>
    </location>
</feature>
<dbReference type="Proteomes" id="UP001596513">
    <property type="component" value="Unassembled WGS sequence"/>
</dbReference>
<evidence type="ECO:0000313" key="4">
    <source>
        <dbReference type="Proteomes" id="UP001596513"/>
    </source>
</evidence>
<evidence type="ECO:0000256" key="1">
    <source>
        <dbReference type="SAM" id="SignalP"/>
    </source>
</evidence>
<dbReference type="Pfam" id="PF18962">
    <property type="entry name" value="Por_Secre_tail"/>
    <property type="match status" value="1"/>
</dbReference>
<dbReference type="PROSITE" id="PS51841">
    <property type="entry name" value="LTD"/>
    <property type="match status" value="1"/>
</dbReference>
<gene>
    <name evidence="3" type="ORF">ACFQT0_20380</name>
</gene>